<evidence type="ECO:0000313" key="2">
    <source>
        <dbReference type="Proteomes" id="UP001187192"/>
    </source>
</evidence>
<keyword evidence="2" id="KW-1185">Reference proteome</keyword>
<accession>A0AA88AUB3</accession>
<comment type="caution">
    <text evidence="1">The sequence shown here is derived from an EMBL/GenBank/DDBJ whole genome shotgun (WGS) entry which is preliminary data.</text>
</comment>
<evidence type="ECO:0000313" key="1">
    <source>
        <dbReference type="EMBL" id="GMN48216.1"/>
    </source>
</evidence>
<dbReference type="Proteomes" id="UP001187192">
    <property type="component" value="Unassembled WGS sequence"/>
</dbReference>
<dbReference type="AlphaFoldDB" id="A0AA88AUB3"/>
<reference evidence="1" key="1">
    <citation type="submission" date="2023-07" db="EMBL/GenBank/DDBJ databases">
        <title>draft genome sequence of fig (Ficus carica).</title>
        <authorList>
            <person name="Takahashi T."/>
            <person name="Nishimura K."/>
        </authorList>
    </citation>
    <scope>NUCLEOTIDE SEQUENCE</scope>
</reference>
<proteinExistence type="predicted"/>
<organism evidence="1 2">
    <name type="scientific">Ficus carica</name>
    <name type="common">Common fig</name>
    <dbReference type="NCBI Taxonomy" id="3494"/>
    <lineage>
        <taxon>Eukaryota</taxon>
        <taxon>Viridiplantae</taxon>
        <taxon>Streptophyta</taxon>
        <taxon>Embryophyta</taxon>
        <taxon>Tracheophyta</taxon>
        <taxon>Spermatophyta</taxon>
        <taxon>Magnoliopsida</taxon>
        <taxon>eudicotyledons</taxon>
        <taxon>Gunneridae</taxon>
        <taxon>Pentapetalae</taxon>
        <taxon>rosids</taxon>
        <taxon>fabids</taxon>
        <taxon>Rosales</taxon>
        <taxon>Moraceae</taxon>
        <taxon>Ficeae</taxon>
        <taxon>Ficus</taxon>
    </lineage>
</organism>
<dbReference type="EMBL" id="BTGU01000027">
    <property type="protein sequence ID" value="GMN48216.1"/>
    <property type="molecule type" value="Genomic_DNA"/>
</dbReference>
<gene>
    <name evidence="1" type="ORF">TIFTF001_017397</name>
</gene>
<protein>
    <submittedName>
        <fullName evidence="1">Uncharacterized protein</fullName>
    </submittedName>
</protein>
<name>A0AA88AUB3_FICCA</name>
<sequence length="49" mass="5533">MVESAAGRDRNGEVGDWTSWAEMRRCGWSAAMVESAAGLKNCGWQQWWN</sequence>